<reference evidence="1" key="1">
    <citation type="journal article" date="2022" name="Int. J. Mol. Sci.">
        <title>Draft Genome of Tanacetum Coccineum: Genomic Comparison of Closely Related Tanacetum-Family Plants.</title>
        <authorList>
            <person name="Yamashiro T."/>
            <person name="Shiraishi A."/>
            <person name="Nakayama K."/>
            <person name="Satake H."/>
        </authorList>
    </citation>
    <scope>NUCLEOTIDE SEQUENCE</scope>
</reference>
<evidence type="ECO:0000313" key="2">
    <source>
        <dbReference type="Proteomes" id="UP001151760"/>
    </source>
</evidence>
<reference evidence="1" key="2">
    <citation type="submission" date="2022-01" db="EMBL/GenBank/DDBJ databases">
        <authorList>
            <person name="Yamashiro T."/>
            <person name="Shiraishi A."/>
            <person name="Satake H."/>
            <person name="Nakayama K."/>
        </authorList>
    </citation>
    <scope>NUCLEOTIDE SEQUENCE</scope>
</reference>
<organism evidence="1 2">
    <name type="scientific">Tanacetum coccineum</name>
    <dbReference type="NCBI Taxonomy" id="301880"/>
    <lineage>
        <taxon>Eukaryota</taxon>
        <taxon>Viridiplantae</taxon>
        <taxon>Streptophyta</taxon>
        <taxon>Embryophyta</taxon>
        <taxon>Tracheophyta</taxon>
        <taxon>Spermatophyta</taxon>
        <taxon>Magnoliopsida</taxon>
        <taxon>eudicotyledons</taxon>
        <taxon>Gunneridae</taxon>
        <taxon>Pentapetalae</taxon>
        <taxon>asterids</taxon>
        <taxon>campanulids</taxon>
        <taxon>Asterales</taxon>
        <taxon>Asteraceae</taxon>
        <taxon>Asteroideae</taxon>
        <taxon>Anthemideae</taxon>
        <taxon>Anthemidinae</taxon>
        <taxon>Tanacetum</taxon>
    </lineage>
</organism>
<sequence>MRISSISISSSNVQPSESPYLPILFIGTSQSRQHDKSELVSEDSLCLKSFLYGEHKLLASVDIFPCPKPCVQTRIHPVDLEFLDPIVQGLINLLQSVVIELVDLIELHDHLNPIFIPKCDGPWRVNYDEVVIKLKASGIPSRFGEV</sequence>
<dbReference type="EMBL" id="BQNB010013236">
    <property type="protein sequence ID" value="GJT13520.1"/>
    <property type="molecule type" value="Genomic_DNA"/>
</dbReference>
<keyword evidence="2" id="KW-1185">Reference proteome</keyword>
<dbReference type="Proteomes" id="UP001151760">
    <property type="component" value="Unassembled WGS sequence"/>
</dbReference>
<name>A0ABQ5BF92_9ASTR</name>
<protein>
    <submittedName>
        <fullName evidence="1">Uncharacterized protein</fullName>
    </submittedName>
</protein>
<comment type="caution">
    <text evidence="1">The sequence shown here is derived from an EMBL/GenBank/DDBJ whole genome shotgun (WGS) entry which is preliminary data.</text>
</comment>
<evidence type="ECO:0000313" key="1">
    <source>
        <dbReference type="EMBL" id="GJT13520.1"/>
    </source>
</evidence>
<proteinExistence type="predicted"/>
<gene>
    <name evidence="1" type="ORF">Tco_0860562</name>
</gene>
<accession>A0ABQ5BF92</accession>